<dbReference type="GO" id="GO:0006096">
    <property type="term" value="P:glycolytic process"/>
    <property type="evidence" value="ECO:0007669"/>
    <property type="project" value="UniProtKB-UniRule"/>
</dbReference>
<feature type="binding site" evidence="9">
    <location>
        <position position="369"/>
    </location>
    <ligand>
        <name>(2R)-2-phosphoglycerate</name>
        <dbReference type="ChEBI" id="CHEBI:58289"/>
    </ligand>
</feature>
<evidence type="ECO:0000256" key="8">
    <source>
        <dbReference type="ARBA" id="ARBA00023239"/>
    </source>
</evidence>
<dbReference type="SMART" id="SM01193">
    <property type="entry name" value="Enolase_N"/>
    <property type="match status" value="1"/>
</dbReference>
<feature type="binding site" evidence="9 11">
    <location>
        <position position="245"/>
    </location>
    <ligand>
        <name>Mg(2+)</name>
        <dbReference type="ChEBI" id="CHEBI:18420"/>
    </ligand>
</feature>
<dbReference type="PANTHER" id="PTHR11902:SF1">
    <property type="entry name" value="ENOLASE"/>
    <property type="match status" value="1"/>
</dbReference>
<dbReference type="SUPFAM" id="SSF51604">
    <property type="entry name" value="Enolase C-terminal domain-like"/>
    <property type="match status" value="1"/>
</dbReference>
<dbReference type="GO" id="GO:0000287">
    <property type="term" value="F:magnesium ion binding"/>
    <property type="evidence" value="ECO:0007669"/>
    <property type="project" value="UniProtKB-UniRule"/>
</dbReference>
<keyword evidence="8 9" id="KW-0456">Lyase</keyword>
<dbReference type="SFLD" id="SFLDF00002">
    <property type="entry name" value="enolase"/>
    <property type="match status" value="1"/>
</dbReference>
<evidence type="ECO:0000313" key="15">
    <source>
        <dbReference type="Proteomes" id="UP000315677"/>
    </source>
</evidence>
<dbReference type="Gene3D" id="3.30.390.10">
    <property type="entry name" value="Enolase-like, N-terminal domain"/>
    <property type="match status" value="1"/>
</dbReference>
<comment type="function">
    <text evidence="9">Catalyzes the reversible conversion of 2-phosphoglycerate (2-PG) into phosphoenolpyruvate (PEP). It is essential for the degradation of carbohydrates via glycolysis.</text>
</comment>
<feature type="binding site" evidence="9 11">
    <location>
        <position position="314"/>
    </location>
    <ligand>
        <name>Mg(2+)</name>
        <dbReference type="ChEBI" id="CHEBI:18420"/>
    </ligand>
</feature>
<dbReference type="InterPro" id="IPR029017">
    <property type="entry name" value="Enolase-like_N"/>
</dbReference>
<comment type="cofactor">
    <cofactor evidence="11">
        <name>Mg(2+)</name>
        <dbReference type="ChEBI" id="CHEBI:18420"/>
    </cofactor>
    <text evidence="11">Mg(2+) is required for catalysis and for stabilizing the dimer.</text>
</comment>
<feature type="active site" description="Proton acceptor" evidence="9 10">
    <location>
        <position position="339"/>
    </location>
</feature>
<evidence type="ECO:0000256" key="4">
    <source>
        <dbReference type="ARBA" id="ARBA00017068"/>
    </source>
</evidence>
<dbReference type="EC" id="4.2.1.11" evidence="3 9"/>
<dbReference type="Pfam" id="PF03952">
    <property type="entry name" value="Enolase_N"/>
    <property type="match status" value="1"/>
</dbReference>
<dbReference type="NCBIfam" id="TIGR01060">
    <property type="entry name" value="eno"/>
    <property type="match status" value="1"/>
</dbReference>
<dbReference type="InterPro" id="IPR020811">
    <property type="entry name" value="Enolase_N"/>
</dbReference>
<dbReference type="SFLD" id="SFLDG00178">
    <property type="entry name" value="enolase"/>
    <property type="match status" value="1"/>
</dbReference>
<evidence type="ECO:0000256" key="2">
    <source>
        <dbReference type="ARBA" id="ARBA00009604"/>
    </source>
</evidence>
<dbReference type="OrthoDB" id="9804716at2"/>
<comment type="similarity">
    <text evidence="2 9">Belongs to the enolase family.</text>
</comment>
<evidence type="ECO:0000256" key="6">
    <source>
        <dbReference type="ARBA" id="ARBA00022842"/>
    </source>
</evidence>
<evidence type="ECO:0000256" key="9">
    <source>
        <dbReference type="HAMAP-Rule" id="MF_00318"/>
    </source>
</evidence>
<comment type="catalytic activity">
    <reaction evidence="9">
        <text>(2R)-2-phosphoglycerate = phosphoenolpyruvate + H2O</text>
        <dbReference type="Rhea" id="RHEA:10164"/>
        <dbReference type="ChEBI" id="CHEBI:15377"/>
        <dbReference type="ChEBI" id="CHEBI:58289"/>
        <dbReference type="ChEBI" id="CHEBI:58702"/>
        <dbReference type="EC" id="4.2.1.11"/>
    </reaction>
</comment>
<evidence type="ECO:0000256" key="3">
    <source>
        <dbReference type="ARBA" id="ARBA00012058"/>
    </source>
</evidence>
<dbReference type="Gene3D" id="3.20.20.120">
    <property type="entry name" value="Enolase-like C-terminal domain"/>
    <property type="match status" value="1"/>
</dbReference>
<dbReference type="PIRSF" id="PIRSF001400">
    <property type="entry name" value="Enolase"/>
    <property type="match status" value="1"/>
</dbReference>
<dbReference type="GO" id="GO:0005576">
    <property type="term" value="C:extracellular region"/>
    <property type="evidence" value="ECO:0007669"/>
    <property type="project" value="UniProtKB-SubCell"/>
</dbReference>
<comment type="caution">
    <text evidence="14">The sequence shown here is derived from an EMBL/GenBank/DDBJ whole genome shotgun (WGS) entry which is preliminary data.</text>
</comment>
<feature type="binding site" evidence="9">
    <location>
        <position position="390"/>
    </location>
    <ligand>
        <name>(2R)-2-phosphoglycerate</name>
        <dbReference type="ChEBI" id="CHEBI:58289"/>
    </ligand>
</feature>
<keyword evidence="9" id="KW-0963">Cytoplasm</keyword>
<feature type="binding site" evidence="9">
    <location>
        <position position="339"/>
    </location>
    <ligand>
        <name>(2R)-2-phosphoglycerate</name>
        <dbReference type="ChEBI" id="CHEBI:58289"/>
    </ligand>
</feature>
<reference evidence="14 15" key="1">
    <citation type="submission" date="2019-06" db="EMBL/GenBank/DDBJ databases">
        <title>Sequencing the genomes of 1000 actinobacteria strains.</title>
        <authorList>
            <person name="Klenk H.-P."/>
        </authorList>
    </citation>
    <scope>NUCLEOTIDE SEQUENCE [LARGE SCALE GENOMIC DNA]</scope>
    <source>
        <strain evidence="14 15">DSM 45301</strain>
    </source>
</reference>
<evidence type="ECO:0000256" key="10">
    <source>
        <dbReference type="PIRSR" id="PIRSR001400-1"/>
    </source>
</evidence>
<gene>
    <name evidence="9" type="primary">eno</name>
    <name evidence="14" type="ORF">FB558_8312</name>
</gene>
<dbReference type="InterPro" id="IPR000941">
    <property type="entry name" value="Enolase"/>
</dbReference>
<keyword evidence="9 11" id="KW-0479">Metal-binding</keyword>
<protein>
    <recommendedName>
        <fullName evidence="4 9">Enolase</fullName>
        <ecNumber evidence="3 9">4.2.1.11</ecNumber>
    </recommendedName>
    <alternativeName>
        <fullName evidence="9">2-phospho-D-glycerate hydro-lyase</fullName>
    </alternativeName>
    <alternativeName>
        <fullName evidence="9">2-phosphoglycerate dehydratase</fullName>
    </alternativeName>
</protein>
<evidence type="ECO:0000256" key="11">
    <source>
        <dbReference type="PIRSR" id="PIRSR001400-3"/>
    </source>
</evidence>
<feature type="domain" description="Enolase C-terminal TIM barrel" evidence="12">
    <location>
        <begin position="141"/>
        <end position="427"/>
    </location>
</feature>
<evidence type="ECO:0000256" key="5">
    <source>
        <dbReference type="ARBA" id="ARBA00022525"/>
    </source>
</evidence>
<dbReference type="PANTHER" id="PTHR11902">
    <property type="entry name" value="ENOLASE"/>
    <property type="match status" value="1"/>
</dbReference>
<proteinExistence type="inferred from homology"/>
<feature type="binding site" evidence="9 11">
    <location>
        <position position="288"/>
    </location>
    <ligand>
        <name>Mg(2+)</name>
        <dbReference type="ChEBI" id="CHEBI:18420"/>
    </ligand>
</feature>
<keyword evidence="5 9" id="KW-0964">Secreted</keyword>
<name>A0A543CXF9_9PSEU</name>
<dbReference type="GO" id="GO:0000015">
    <property type="term" value="C:phosphopyruvate hydratase complex"/>
    <property type="evidence" value="ECO:0007669"/>
    <property type="project" value="InterPro"/>
</dbReference>
<dbReference type="SFLD" id="SFLDS00001">
    <property type="entry name" value="Enolase"/>
    <property type="match status" value="1"/>
</dbReference>
<dbReference type="HAMAP" id="MF_00318">
    <property type="entry name" value="Enolase"/>
    <property type="match status" value="1"/>
</dbReference>
<comment type="pathway">
    <text evidence="1 9">Carbohydrate degradation; glycolysis; pyruvate from D-glyceraldehyde 3-phosphate: step 4/5.</text>
</comment>
<dbReference type="GO" id="GO:0009986">
    <property type="term" value="C:cell surface"/>
    <property type="evidence" value="ECO:0007669"/>
    <property type="project" value="UniProtKB-SubCell"/>
</dbReference>
<dbReference type="InterPro" id="IPR020810">
    <property type="entry name" value="Enolase_C"/>
</dbReference>
<dbReference type="SMART" id="SM01192">
    <property type="entry name" value="Enolase_C"/>
    <property type="match status" value="1"/>
</dbReference>
<feature type="binding site" evidence="9">
    <location>
        <position position="368"/>
    </location>
    <ligand>
        <name>(2R)-2-phosphoglycerate</name>
        <dbReference type="ChEBI" id="CHEBI:58289"/>
    </ligand>
</feature>
<dbReference type="EMBL" id="VFPA01000008">
    <property type="protein sequence ID" value="TQM01797.1"/>
    <property type="molecule type" value="Genomic_DNA"/>
</dbReference>
<accession>A0A543CXF9</accession>
<dbReference type="RefSeq" id="WP_142064675.1">
    <property type="nucleotide sequence ID" value="NZ_VFPA01000008.1"/>
</dbReference>
<comment type="cofactor">
    <cofactor evidence="9">
        <name>Mg(2+)</name>
        <dbReference type="ChEBI" id="CHEBI:18420"/>
    </cofactor>
    <text evidence="9">Binds a second Mg(2+) ion via substrate during catalysis.</text>
</comment>
<feature type="binding site" evidence="9">
    <location>
        <position position="165"/>
    </location>
    <ligand>
        <name>(2R)-2-phosphoglycerate</name>
        <dbReference type="ChEBI" id="CHEBI:58289"/>
    </ligand>
</feature>
<evidence type="ECO:0000259" key="13">
    <source>
        <dbReference type="SMART" id="SM01193"/>
    </source>
</evidence>
<dbReference type="InterPro" id="IPR036849">
    <property type="entry name" value="Enolase-like_C_sf"/>
</dbReference>
<dbReference type="GO" id="GO:0004634">
    <property type="term" value="F:phosphopyruvate hydratase activity"/>
    <property type="evidence" value="ECO:0007669"/>
    <property type="project" value="UniProtKB-UniRule"/>
</dbReference>
<keyword evidence="7 9" id="KW-0324">Glycolysis</keyword>
<evidence type="ECO:0000313" key="14">
    <source>
        <dbReference type="EMBL" id="TQM01797.1"/>
    </source>
</evidence>
<dbReference type="AlphaFoldDB" id="A0A543CXF9"/>
<feature type="active site" description="Proton donor" evidence="9 10">
    <location>
        <position position="208"/>
    </location>
</feature>
<keyword evidence="6 9" id="KW-0460">Magnesium</keyword>
<sequence length="428" mass="44799">MTDTTISEITAWEALDSRGKPTVGCAVRLDGGAHGEATVPSGASTGAHEARELRDGGTRYGGNGVRTAVGNVTGPLADAVRGLDATDQQTVDRALRDADGTADLGRLGANAVLAVSVATAIAAAAARGLPLHRAVATSDAPPLLPLPMVNIISGGAHAGRAIDVQDFLAVPLGARSFAEAVEWCSRVRAGTADVLTDRGVPTALVADEGGLAATLPTNRAALDLLVDGIGRAGLRPGDDVGIAIDIAATQFHHDGRYRLAAERRDLTAEELVGELAQWCGAYPIVSIEDALAEDDWTGWRHATDRLSGRQLLGDDLFVTDLARLERGITEQIGNAVLVKPNQTGTLHDARSVVTRAHEAGYATVLSARSGETEDNWLADLAVGWRTAQIKVGSTTRSERTAKWNRLLRIEAELGDRAEYAGRAAMTPT</sequence>
<dbReference type="UniPathway" id="UPA00109">
    <property type="reaction ID" value="UER00187"/>
</dbReference>
<dbReference type="SUPFAM" id="SSF54826">
    <property type="entry name" value="Enolase N-terminal domain-like"/>
    <property type="match status" value="1"/>
</dbReference>
<organism evidence="14 15">
    <name type="scientific">Pseudonocardia kunmingensis</name>
    <dbReference type="NCBI Taxonomy" id="630975"/>
    <lineage>
        <taxon>Bacteria</taxon>
        <taxon>Bacillati</taxon>
        <taxon>Actinomycetota</taxon>
        <taxon>Actinomycetes</taxon>
        <taxon>Pseudonocardiales</taxon>
        <taxon>Pseudonocardiaceae</taxon>
        <taxon>Pseudonocardia</taxon>
    </lineage>
</organism>
<evidence type="ECO:0000259" key="12">
    <source>
        <dbReference type="SMART" id="SM01192"/>
    </source>
</evidence>
<dbReference type="Proteomes" id="UP000315677">
    <property type="component" value="Unassembled WGS sequence"/>
</dbReference>
<keyword evidence="15" id="KW-1185">Reference proteome</keyword>
<evidence type="ECO:0000256" key="1">
    <source>
        <dbReference type="ARBA" id="ARBA00005031"/>
    </source>
</evidence>
<evidence type="ECO:0000256" key="7">
    <source>
        <dbReference type="ARBA" id="ARBA00023152"/>
    </source>
</evidence>
<dbReference type="Pfam" id="PF00113">
    <property type="entry name" value="Enolase_C"/>
    <property type="match status" value="1"/>
</dbReference>
<feature type="domain" description="Enolase N-terminal" evidence="13">
    <location>
        <begin position="6"/>
        <end position="135"/>
    </location>
</feature>
<comment type="subcellular location">
    <subcellularLocation>
        <location evidence="9">Cytoplasm</location>
    </subcellularLocation>
    <subcellularLocation>
        <location evidence="9">Secreted</location>
    </subcellularLocation>
    <subcellularLocation>
        <location evidence="9">Cell surface</location>
    </subcellularLocation>
    <text evidence="9">Fractions of enolase are present in both the cytoplasm and on the cell surface.</text>
</comment>
<dbReference type="PRINTS" id="PR00148">
    <property type="entry name" value="ENOLASE"/>
</dbReference>